<reference evidence="10" key="1">
    <citation type="submission" date="2022-12" db="EMBL/GenBank/DDBJ databases">
        <title>Genome assemblies of Blomia tropicalis.</title>
        <authorList>
            <person name="Cui Y."/>
        </authorList>
    </citation>
    <scope>NUCLEOTIDE SEQUENCE</scope>
    <source>
        <tissue evidence="10">Adult mites</tissue>
    </source>
</reference>
<evidence type="ECO:0000256" key="7">
    <source>
        <dbReference type="SAM" id="MobiDB-lite"/>
    </source>
</evidence>
<dbReference type="SUPFAM" id="SSF52540">
    <property type="entry name" value="P-loop containing nucleoside triphosphate hydrolases"/>
    <property type="match status" value="1"/>
</dbReference>
<evidence type="ECO:0000256" key="1">
    <source>
        <dbReference type="ARBA" id="ARBA00004141"/>
    </source>
</evidence>
<feature type="compositionally biased region" description="Acidic residues" evidence="7">
    <location>
        <begin position="39"/>
        <end position="60"/>
    </location>
</feature>
<comment type="subcellular location">
    <subcellularLocation>
        <location evidence="1">Membrane</location>
        <topology evidence="1">Multi-pass membrane protein</topology>
    </subcellularLocation>
</comment>
<dbReference type="Gene3D" id="3.40.50.300">
    <property type="entry name" value="P-loop containing nucleotide triphosphate hydrolases"/>
    <property type="match status" value="1"/>
</dbReference>
<feature type="transmembrane region" description="Helical" evidence="8">
    <location>
        <begin position="641"/>
        <end position="665"/>
    </location>
</feature>
<dbReference type="InterPro" id="IPR027417">
    <property type="entry name" value="P-loop_NTPase"/>
</dbReference>
<dbReference type="InterPro" id="IPR050352">
    <property type="entry name" value="ABCG_transporters"/>
</dbReference>
<feature type="transmembrane region" description="Helical" evidence="8">
    <location>
        <begin position="719"/>
        <end position="746"/>
    </location>
</feature>
<evidence type="ECO:0000256" key="3">
    <source>
        <dbReference type="ARBA" id="ARBA00022448"/>
    </source>
</evidence>
<gene>
    <name evidence="10" type="ORF">RDWZM_002272</name>
</gene>
<dbReference type="PANTHER" id="PTHR48041">
    <property type="entry name" value="ABC TRANSPORTER G FAMILY MEMBER 28"/>
    <property type="match status" value="1"/>
</dbReference>
<name>A0A9Q0MG33_BLOTA</name>
<evidence type="ECO:0000256" key="8">
    <source>
        <dbReference type="SAM" id="Phobius"/>
    </source>
</evidence>
<dbReference type="PANTHER" id="PTHR48041:SF118">
    <property type="entry name" value="ATP-BINDING CASSETTE TRANSPORTER (ABC TRANSPORTER) FAMILY G MEMBER 16"/>
    <property type="match status" value="1"/>
</dbReference>
<proteinExistence type="inferred from homology"/>
<dbReference type="GO" id="GO:0005886">
    <property type="term" value="C:plasma membrane"/>
    <property type="evidence" value="ECO:0007669"/>
    <property type="project" value="TreeGrafter"/>
</dbReference>
<comment type="caution">
    <text evidence="10">The sequence shown here is derived from an EMBL/GenBank/DDBJ whole genome shotgun (WGS) entry which is preliminary data.</text>
</comment>
<evidence type="ECO:0000256" key="6">
    <source>
        <dbReference type="ARBA" id="ARBA00023136"/>
    </source>
</evidence>
<keyword evidence="3" id="KW-0813">Transport</keyword>
<keyword evidence="6 8" id="KW-0472">Membrane</keyword>
<feature type="region of interest" description="Disordered" evidence="7">
    <location>
        <begin position="985"/>
        <end position="1014"/>
    </location>
</feature>
<accession>A0A9Q0MG33</accession>
<evidence type="ECO:0000256" key="5">
    <source>
        <dbReference type="ARBA" id="ARBA00022989"/>
    </source>
</evidence>
<dbReference type="Proteomes" id="UP001142055">
    <property type="component" value="Chromosome 1"/>
</dbReference>
<evidence type="ECO:0000259" key="9">
    <source>
        <dbReference type="PROSITE" id="PS50893"/>
    </source>
</evidence>
<feature type="compositionally biased region" description="Basic residues" evidence="7">
    <location>
        <begin position="995"/>
        <end position="1012"/>
    </location>
</feature>
<keyword evidence="5 8" id="KW-1133">Transmembrane helix</keyword>
<evidence type="ECO:0000256" key="4">
    <source>
        <dbReference type="ARBA" id="ARBA00022692"/>
    </source>
</evidence>
<dbReference type="GO" id="GO:0005524">
    <property type="term" value="F:ATP binding"/>
    <property type="evidence" value="ECO:0007669"/>
    <property type="project" value="InterPro"/>
</dbReference>
<evidence type="ECO:0000313" key="11">
    <source>
        <dbReference type="Proteomes" id="UP001142055"/>
    </source>
</evidence>
<dbReference type="EMBL" id="JAPWDV010000001">
    <property type="protein sequence ID" value="KAJ6223727.1"/>
    <property type="molecule type" value="Genomic_DNA"/>
</dbReference>
<feature type="compositionally biased region" description="Acidic residues" evidence="7">
    <location>
        <begin position="1"/>
        <end position="19"/>
    </location>
</feature>
<feature type="compositionally biased region" description="Acidic residues" evidence="7">
    <location>
        <begin position="69"/>
        <end position="80"/>
    </location>
</feature>
<dbReference type="GO" id="GO:0140359">
    <property type="term" value="F:ABC-type transporter activity"/>
    <property type="evidence" value="ECO:0007669"/>
    <property type="project" value="InterPro"/>
</dbReference>
<feature type="transmembrane region" description="Helical" evidence="8">
    <location>
        <begin position="752"/>
        <end position="774"/>
    </location>
</feature>
<sequence length="1342" mass="152870">MEEGEEEGEEEVDVVEEVEEKEKEKDTESMNGSTKGMNGDEEENVDPEMANDEPNVEIESDLTPQTQEESIDGSVDDDNDEGKPNKKSKPNSKFNLMPKFRSNKLEPLNVENDGNGDDNVNVDDTINSGTKKLKVNKKMKRTNKVGKLGKMSSASSNGTLDLTPSSHMIINSEPPANMNQIQGQTPTIQVIEVDAEKLRKTSKVIFAVPQFPGQPMVPIAYKVVDNSHSKMNGVGGDRSRMFNNRPISNRSRFGGDYISLDGRSLIGETHFEVVWRNLIYYHQTTAKKLQKFNEEKTKMESGNTKPGNHNRKLSINSRKENSGDILVNGTKQIRIGFVEQFDHLLPHLTVRETLIFASRIKNAARYYLNHAKIVDNAINRLDLNDCSEYYASKCSNGQRKRLSIAIELCFNSDILILDEPTTGLDSVTGYQIMKMLKTLTKRKRAIAILATIHQPSPRMFQLFDNLIILSREATIMYQGSPDELPQTLSLVGLSCPMYTNVSDFVLEVASGDYGRQTLHLLSHYGTEYNRTRIAEDINEVDCTSLQEAVKRADQNQNKRSFLLCTWLLLIRTMWCNWRNPFNTQIRICSLILTSIFLGILFTDNVGSVSTCPPTKYFLWRFEMDSIMDETSEQLQKVQENLALLFMVTVVCLFNSMLNIVVTVPVEIAVFRREYDNYSYSILTFYLAKILGDIPFTFTTTSLFAAAVHRTTGQVFDEWFRVWYIVLPCCMITFIGQFVGMTIGIIFSNNLDASVYSIIFIIIPLIMFSGFFRLISEMDWFMAQVSWISFLKQAINSVLISQYGLNRCEYEDRLDYERFLKRNVSEADARPSWINSMTTLIDYQLMLTETNDTNLLEIKNGNLESEEKLVRYMGLNIVSNNKERTTMKQAIVLQHFDLKPDFESYWEQITILSYYIEENLYTNYSAHCDKDGKFHYSIRKQLETQVTGLFPNGLSPTTKDNMFQASPVRQFMTELVSKPVTITNSTFDSSDTKASTNKKTKKHRKRKKNRGTKKQLEKIEEQVSYVEDEVVTFSKPASIKNIEPDQESCSTILFNNMVFNDMVAQKSKKNRIRSRSPTSKTFCIPENHEMLLSPALPTTRSINSLSSIGKTSKTFACPPETESDSSLTPVKLESLHPLTDDNQTNKDIVKLQSSLTQVRSLTPTQAVSEPFENSVQSSVEKVPHHVSNVQLKRGAPQIVVPMKSREAIVEAKNALKELGVENLDDRQTSNESLGTPKSDIMDNQNQCSEHFNEHCSFLEEQERFIRSLNDELNIQNKENIPEAQGQPKSDQELIERQKNLMEHQSTIIKRVIDELNQRPGYYTAIAAGIFSGMFILDGFRHVF</sequence>
<protein>
    <recommendedName>
        <fullName evidence="9">ABC transporter domain-containing protein</fullName>
    </recommendedName>
</protein>
<feature type="transmembrane region" description="Helical" evidence="8">
    <location>
        <begin position="685"/>
        <end position="707"/>
    </location>
</feature>
<dbReference type="GO" id="GO:0016887">
    <property type="term" value="F:ATP hydrolysis activity"/>
    <property type="evidence" value="ECO:0007669"/>
    <property type="project" value="InterPro"/>
</dbReference>
<dbReference type="InterPro" id="IPR003439">
    <property type="entry name" value="ABC_transporter-like_ATP-bd"/>
</dbReference>
<dbReference type="InterPro" id="IPR013525">
    <property type="entry name" value="ABC2_TM"/>
</dbReference>
<keyword evidence="4 8" id="KW-0812">Transmembrane</keyword>
<feature type="compositionally biased region" description="Polar residues" evidence="7">
    <location>
        <begin position="985"/>
        <end position="994"/>
    </location>
</feature>
<feature type="region of interest" description="Disordered" evidence="7">
    <location>
        <begin position="1"/>
        <end position="125"/>
    </location>
</feature>
<feature type="domain" description="ABC transporter" evidence="9">
    <location>
        <begin position="269"/>
        <end position="497"/>
    </location>
</feature>
<organism evidence="10 11">
    <name type="scientific">Blomia tropicalis</name>
    <name type="common">Mite</name>
    <dbReference type="NCBI Taxonomy" id="40697"/>
    <lineage>
        <taxon>Eukaryota</taxon>
        <taxon>Metazoa</taxon>
        <taxon>Ecdysozoa</taxon>
        <taxon>Arthropoda</taxon>
        <taxon>Chelicerata</taxon>
        <taxon>Arachnida</taxon>
        <taxon>Acari</taxon>
        <taxon>Acariformes</taxon>
        <taxon>Sarcoptiformes</taxon>
        <taxon>Astigmata</taxon>
        <taxon>Glycyphagoidea</taxon>
        <taxon>Echimyopodidae</taxon>
        <taxon>Blomia</taxon>
    </lineage>
</organism>
<dbReference type="Pfam" id="PF00005">
    <property type="entry name" value="ABC_tran"/>
    <property type="match status" value="1"/>
</dbReference>
<feature type="compositionally biased region" description="Low complexity" evidence="7">
    <location>
        <begin position="109"/>
        <end position="124"/>
    </location>
</feature>
<dbReference type="Pfam" id="PF01061">
    <property type="entry name" value="ABC2_membrane"/>
    <property type="match status" value="1"/>
</dbReference>
<dbReference type="PROSITE" id="PS50893">
    <property type="entry name" value="ABC_TRANSPORTER_2"/>
    <property type="match status" value="1"/>
</dbReference>
<comment type="similarity">
    <text evidence="2">Belongs to the ABC transporter superfamily. ABCG family. Eye pigment precursor importer (TC 3.A.1.204) subfamily.</text>
</comment>
<keyword evidence="11" id="KW-1185">Reference proteome</keyword>
<evidence type="ECO:0000256" key="2">
    <source>
        <dbReference type="ARBA" id="ARBA00005814"/>
    </source>
</evidence>
<evidence type="ECO:0000313" key="10">
    <source>
        <dbReference type="EMBL" id="KAJ6223727.1"/>
    </source>
</evidence>